<feature type="region of interest" description="Disordered" evidence="6">
    <location>
        <begin position="182"/>
        <end position="213"/>
    </location>
</feature>
<proteinExistence type="inferred from homology"/>
<accession>A0A815A198</accession>
<gene>
    <name evidence="8" type="ORF">IZO911_LOCUS31277</name>
</gene>
<dbReference type="PANTHER" id="PTHR30520:SF6">
    <property type="entry name" value="FORMATE_NITRATE FAMILY TRANSPORTER (EUROFUNG)"/>
    <property type="match status" value="1"/>
</dbReference>
<evidence type="ECO:0000256" key="3">
    <source>
        <dbReference type="ARBA" id="ARBA00022989"/>
    </source>
</evidence>
<evidence type="ECO:0000256" key="4">
    <source>
        <dbReference type="ARBA" id="ARBA00023136"/>
    </source>
</evidence>
<comment type="similarity">
    <text evidence="5">Belongs to the FNT transporter (TC 1.A.16) family.</text>
</comment>
<dbReference type="EMBL" id="CAJNOE010000508">
    <property type="protein sequence ID" value="CAF1249764.1"/>
    <property type="molecule type" value="Genomic_DNA"/>
</dbReference>
<evidence type="ECO:0000256" key="1">
    <source>
        <dbReference type="ARBA" id="ARBA00004141"/>
    </source>
</evidence>
<name>A0A815A198_9BILA</name>
<evidence type="ECO:0000313" key="9">
    <source>
        <dbReference type="Proteomes" id="UP000663860"/>
    </source>
</evidence>
<dbReference type="GO" id="GO:0015513">
    <property type="term" value="F:high-affinity secondary active nitrite transmembrane transporter activity"/>
    <property type="evidence" value="ECO:0007669"/>
    <property type="project" value="TreeGrafter"/>
</dbReference>
<evidence type="ECO:0000256" key="6">
    <source>
        <dbReference type="SAM" id="MobiDB-lite"/>
    </source>
</evidence>
<dbReference type="Proteomes" id="UP000663860">
    <property type="component" value="Unassembled WGS sequence"/>
</dbReference>
<evidence type="ECO:0000256" key="2">
    <source>
        <dbReference type="ARBA" id="ARBA00022692"/>
    </source>
</evidence>
<reference evidence="8" key="1">
    <citation type="submission" date="2021-02" db="EMBL/GenBank/DDBJ databases">
        <authorList>
            <person name="Nowell W R."/>
        </authorList>
    </citation>
    <scope>NUCLEOTIDE SEQUENCE</scope>
</reference>
<keyword evidence="2 7" id="KW-0812">Transmembrane</keyword>
<dbReference type="PANTHER" id="PTHR30520">
    <property type="entry name" value="FORMATE TRANSPORTER-RELATED"/>
    <property type="match status" value="1"/>
</dbReference>
<dbReference type="AlphaFoldDB" id="A0A815A198"/>
<evidence type="ECO:0000256" key="7">
    <source>
        <dbReference type="SAM" id="Phobius"/>
    </source>
</evidence>
<sequence>MFTVQMGMVRGANLSTGNYILNVLIPVTLGNILGGGIFVGFIYCIIESPRVYTSEYLNNRIQLPILTYIFHLLIFVDYNDEMSQEPYWTITHGHANRTGWSCRECRTVIYQGEPIVIRDGRKLRLMYHEHCYSGGSDPRTQTGSSYHDQKWTNAKSIQEKAPPVKGYGKWSCTEYGYKGDLSTTSSNVKNITSTTSRPPIRQTGYSNLPKKNN</sequence>
<comment type="subcellular location">
    <subcellularLocation>
        <location evidence="1">Membrane</location>
        <topology evidence="1">Multi-pass membrane protein</topology>
    </subcellularLocation>
</comment>
<protein>
    <submittedName>
        <fullName evidence="8">Uncharacterized protein</fullName>
    </submittedName>
</protein>
<keyword evidence="4 7" id="KW-0472">Membrane</keyword>
<evidence type="ECO:0000256" key="5">
    <source>
        <dbReference type="ARBA" id="ARBA00049660"/>
    </source>
</evidence>
<dbReference type="GO" id="GO:0005886">
    <property type="term" value="C:plasma membrane"/>
    <property type="evidence" value="ECO:0007669"/>
    <property type="project" value="TreeGrafter"/>
</dbReference>
<organism evidence="8 9">
    <name type="scientific">Adineta steineri</name>
    <dbReference type="NCBI Taxonomy" id="433720"/>
    <lineage>
        <taxon>Eukaryota</taxon>
        <taxon>Metazoa</taxon>
        <taxon>Spiralia</taxon>
        <taxon>Gnathifera</taxon>
        <taxon>Rotifera</taxon>
        <taxon>Eurotatoria</taxon>
        <taxon>Bdelloidea</taxon>
        <taxon>Adinetida</taxon>
        <taxon>Adinetidae</taxon>
        <taxon>Adineta</taxon>
    </lineage>
</organism>
<dbReference type="InterPro" id="IPR023271">
    <property type="entry name" value="Aquaporin-like"/>
</dbReference>
<feature type="transmembrane region" description="Helical" evidence="7">
    <location>
        <begin position="20"/>
        <end position="45"/>
    </location>
</feature>
<keyword evidence="3 7" id="KW-1133">Transmembrane helix</keyword>
<dbReference type="Gene3D" id="1.20.1080.10">
    <property type="entry name" value="Glycerol uptake facilitator protein"/>
    <property type="match status" value="1"/>
</dbReference>
<dbReference type="GO" id="GO:0015707">
    <property type="term" value="P:nitrite transport"/>
    <property type="evidence" value="ECO:0007669"/>
    <property type="project" value="TreeGrafter"/>
</dbReference>
<dbReference type="InterPro" id="IPR000292">
    <property type="entry name" value="For/NO2_transpt"/>
</dbReference>
<evidence type="ECO:0000313" key="8">
    <source>
        <dbReference type="EMBL" id="CAF1249764.1"/>
    </source>
</evidence>
<comment type="caution">
    <text evidence="8">The sequence shown here is derived from an EMBL/GenBank/DDBJ whole genome shotgun (WGS) entry which is preliminary data.</text>
</comment>